<dbReference type="PROSITE" id="PS51085">
    <property type="entry name" value="2FE2S_FER_2"/>
    <property type="match status" value="1"/>
</dbReference>
<dbReference type="InterPro" id="IPR001041">
    <property type="entry name" value="2Fe-2S_ferredoxin-type"/>
</dbReference>
<reference evidence="2 3" key="1">
    <citation type="submission" date="2019-03" db="EMBL/GenBank/DDBJ databases">
        <title>Seongchinamella monodicae gen. nov., sp. nov., a novel member of the Gammaproteobacteria isolated from a tidal mudflat of beach.</title>
        <authorList>
            <person name="Yang H.G."/>
            <person name="Kang J.W."/>
            <person name="Lee S.D."/>
        </authorList>
    </citation>
    <scope>NUCLEOTIDE SEQUENCE [LARGE SCALE GENOMIC DNA]</scope>
    <source>
        <strain evidence="2 3">GH4-78</strain>
    </source>
</reference>
<name>A0A4R5LT34_9GAMM</name>
<dbReference type="AlphaFoldDB" id="A0A4R5LT34"/>
<dbReference type="Gene3D" id="3.10.20.30">
    <property type="match status" value="1"/>
</dbReference>
<dbReference type="InterPro" id="IPR006058">
    <property type="entry name" value="2Fe2S_fd_BS"/>
</dbReference>
<comment type="caution">
    <text evidence="2">The sequence shown here is derived from an EMBL/GenBank/DDBJ whole genome shotgun (WGS) entry which is preliminary data.</text>
</comment>
<sequence>MKHTISLLDSGESFRCKEEQHLLQGMQTFQVGAPLLKVIPVGCRGGGCGICRVRVLSGSYEAKKMSIKHITEEDMVGGIVLACRVYPRDDLEVEVLTPPDSQSTQES</sequence>
<dbReference type="InterPro" id="IPR036010">
    <property type="entry name" value="2Fe-2S_ferredoxin-like_sf"/>
</dbReference>
<dbReference type="GO" id="GO:0051537">
    <property type="term" value="F:2 iron, 2 sulfur cluster binding"/>
    <property type="evidence" value="ECO:0007669"/>
    <property type="project" value="InterPro"/>
</dbReference>
<keyword evidence="3" id="KW-1185">Reference proteome</keyword>
<dbReference type="Pfam" id="PF00111">
    <property type="entry name" value="Fer2"/>
    <property type="match status" value="1"/>
</dbReference>
<dbReference type="RefSeq" id="WP_133212649.1">
    <property type="nucleotide sequence ID" value="NZ_SMSE01000002.1"/>
</dbReference>
<dbReference type="OrthoDB" id="9133614at2"/>
<evidence type="ECO:0000259" key="1">
    <source>
        <dbReference type="PROSITE" id="PS51085"/>
    </source>
</evidence>
<organism evidence="2 3">
    <name type="scientific">Seongchinamella unica</name>
    <dbReference type="NCBI Taxonomy" id="2547392"/>
    <lineage>
        <taxon>Bacteria</taxon>
        <taxon>Pseudomonadati</taxon>
        <taxon>Pseudomonadota</taxon>
        <taxon>Gammaproteobacteria</taxon>
        <taxon>Cellvibrionales</taxon>
        <taxon>Halieaceae</taxon>
        <taxon>Seongchinamella</taxon>
    </lineage>
</organism>
<evidence type="ECO:0000313" key="3">
    <source>
        <dbReference type="Proteomes" id="UP000295554"/>
    </source>
</evidence>
<evidence type="ECO:0000313" key="2">
    <source>
        <dbReference type="EMBL" id="TDG14061.1"/>
    </source>
</evidence>
<gene>
    <name evidence="2" type="ORF">E2F43_11275</name>
</gene>
<dbReference type="SUPFAM" id="SSF54292">
    <property type="entry name" value="2Fe-2S ferredoxin-like"/>
    <property type="match status" value="1"/>
</dbReference>
<dbReference type="PROSITE" id="PS00197">
    <property type="entry name" value="2FE2S_FER_1"/>
    <property type="match status" value="1"/>
</dbReference>
<feature type="domain" description="2Fe-2S ferredoxin-type" evidence="1">
    <location>
        <begin position="3"/>
        <end position="99"/>
    </location>
</feature>
<proteinExistence type="predicted"/>
<protein>
    <submittedName>
        <fullName evidence="2">2Fe-2S iron-sulfur cluster binding domain-containing protein</fullName>
    </submittedName>
</protein>
<dbReference type="InterPro" id="IPR012675">
    <property type="entry name" value="Beta-grasp_dom_sf"/>
</dbReference>
<accession>A0A4R5LT34</accession>
<dbReference type="CDD" id="cd00207">
    <property type="entry name" value="fer2"/>
    <property type="match status" value="1"/>
</dbReference>
<dbReference type="EMBL" id="SMSE01000002">
    <property type="protein sequence ID" value="TDG14061.1"/>
    <property type="molecule type" value="Genomic_DNA"/>
</dbReference>
<dbReference type="Proteomes" id="UP000295554">
    <property type="component" value="Unassembled WGS sequence"/>
</dbReference>